<gene>
    <name evidence="3" type="ORF">SAMN05660657_01486</name>
</gene>
<evidence type="ECO:0000256" key="1">
    <source>
        <dbReference type="SAM" id="MobiDB-lite"/>
    </source>
</evidence>
<dbReference type="Proteomes" id="UP000199546">
    <property type="component" value="Unassembled WGS sequence"/>
</dbReference>
<evidence type="ECO:0000259" key="2">
    <source>
        <dbReference type="PROSITE" id="PS51737"/>
    </source>
</evidence>
<dbReference type="SMART" id="SM00857">
    <property type="entry name" value="Resolvase"/>
    <property type="match status" value="1"/>
</dbReference>
<proteinExistence type="predicted"/>
<dbReference type="PANTHER" id="PTHR30461:SF23">
    <property type="entry name" value="DNA RECOMBINASE-RELATED"/>
    <property type="match status" value="1"/>
</dbReference>
<dbReference type="PROSITE" id="PS51737">
    <property type="entry name" value="RECOMBINASE_DNA_BIND"/>
    <property type="match status" value="1"/>
</dbReference>
<dbReference type="InterPro" id="IPR006119">
    <property type="entry name" value="Resolv_N"/>
</dbReference>
<protein>
    <submittedName>
        <fullName evidence="3">Site-specific DNA recombinase</fullName>
    </submittedName>
</protein>
<dbReference type="GO" id="GO:0000150">
    <property type="term" value="F:DNA strand exchange activity"/>
    <property type="evidence" value="ECO:0007669"/>
    <property type="project" value="InterPro"/>
</dbReference>
<dbReference type="AlphaFoldDB" id="A0A1I6YYB0"/>
<dbReference type="InterPro" id="IPR038109">
    <property type="entry name" value="DNA_bind_recomb_sf"/>
</dbReference>
<dbReference type="EMBL" id="FPBA01000004">
    <property type="protein sequence ID" value="SFT55483.1"/>
    <property type="molecule type" value="Genomic_DNA"/>
</dbReference>
<dbReference type="Gene3D" id="3.40.50.1390">
    <property type="entry name" value="Resolvase, N-terminal catalytic domain"/>
    <property type="match status" value="1"/>
</dbReference>
<dbReference type="Pfam" id="PF00239">
    <property type="entry name" value="Resolvase"/>
    <property type="match status" value="1"/>
</dbReference>
<name>A0A1I6YYB0_9ACTN</name>
<dbReference type="OrthoDB" id="3372479at2"/>
<dbReference type="PANTHER" id="PTHR30461">
    <property type="entry name" value="DNA-INVERTASE FROM LAMBDOID PROPHAGE"/>
    <property type="match status" value="1"/>
</dbReference>
<organism evidence="3 4">
    <name type="scientific">Geodermatophilus amargosae</name>
    <dbReference type="NCBI Taxonomy" id="1296565"/>
    <lineage>
        <taxon>Bacteria</taxon>
        <taxon>Bacillati</taxon>
        <taxon>Actinomycetota</taxon>
        <taxon>Actinomycetes</taxon>
        <taxon>Geodermatophilales</taxon>
        <taxon>Geodermatophilaceae</taxon>
        <taxon>Geodermatophilus</taxon>
    </lineage>
</organism>
<accession>A0A1I6YYB0</accession>
<evidence type="ECO:0000313" key="3">
    <source>
        <dbReference type="EMBL" id="SFT55483.1"/>
    </source>
</evidence>
<keyword evidence="4" id="KW-1185">Reference proteome</keyword>
<reference evidence="4" key="1">
    <citation type="submission" date="2016-10" db="EMBL/GenBank/DDBJ databases">
        <authorList>
            <person name="Varghese N."/>
            <person name="Submissions S."/>
        </authorList>
    </citation>
    <scope>NUCLEOTIDE SEQUENCE [LARGE SCALE GENOMIC DNA]</scope>
    <source>
        <strain evidence="4">DSM 46136</strain>
    </source>
</reference>
<sequence>MTASTSRAESAISLGGDGLSFAFYGRCSTEDMQDPRLSRDWQLRLAERTIVGQGSVVTEFFDIGLSRSLPWQRRPQASRLLQEMANPERAFDAVVIGEPQRAFFGNQFGNTWPLFEHHGVALWLPEMGGAFNPRSEAHDLMMNVFGGLSKAERQRVRTRVAAAMEAATVEQGRFLGGRPPYGHRLVANGRHPNPHKAAQGLRLHTLALDPIAAAVVTRIFDLYLDGTGLRTIASRLNLEGVPCPSAHDPLRNTHRAQDGWQPATIRAILTNRRYTGFAEWGKAERVERLLDPNDVAAGNVVKFRRSDPQRVVVSREPAHPVIVSAEIFEQVQSRLGSQGNGSEQRQRSPRTTGTPYLLRGRLICGTCGRRLQGNTNHGKTYYRCRANDQTPGASRTEHPTTIYLRESALVPALDNWITQLFTPERLEESVGALLSAEGPSLAEASQSSVLTARIADGEARLDQYKEALGAGAEPALVVKWINEALQDIALARTELQELGIDTRQRLTADTIRAMVEDVDVVRHRLATADPEKKAALYEALHLRLVYRHDHASVELQ</sequence>
<dbReference type="InterPro" id="IPR011109">
    <property type="entry name" value="DNA_bind_recombinase_dom"/>
</dbReference>
<dbReference type="InterPro" id="IPR036162">
    <property type="entry name" value="Resolvase-like_N_sf"/>
</dbReference>
<feature type="domain" description="Recombinase" evidence="2">
    <location>
        <begin position="180"/>
        <end position="341"/>
    </location>
</feature>
<dbReference type="Pfam" id="PF13408">
    <property type="entry name" value="Zn_ribbon_recom"/>
    <property type="match status" value="1"/>
</dbReference>
<dbReference type="STRING" id="1296565.SAMN05660657_01486"/>
<evidence type="ECO:0000313" key="4">
    <source>
        <dbReference type="Proteomes" id="UP000199546"/>
    </source>
</evidence>
<dbReference type="InterPro" id="IPR050639">
    <property type="entry name" value="SSR_resolvase"/>
</dbReference>
<dbReference type="SUPFAM" id="SSF53041">
    <property type="entry name" value="Resolvase-like"/>
    <property type="match status" value="1"/>
</dbReference>
<dbReference type="GO" id="GO:0003677">
    <property type="term" value="F:DNA binding"/>
    <property type="evidence" value="ECO:0007669"/>
    <property type="project" value="InterPro"/>
</dbReference>
<dbReference type="InterPro" id="IPR025827">
    <property type="entry name" value="Zn_ribbon_recom_dom"/>
</dbReference>
<dbReference type="RefSeq" id="WP_093578797.1">
    <property type="nucleotide sequence ID" value="NZ_FPBA01000004.1"/>
</dbReference>
<dbReference type="Pfam" id="PF07508">
    <property type="entry name" value="Recombinase"/>
    <property type="match status" value="1"/>
</dbReference>
<feature type="region of interest" description="Disordered" evidence="1">
    <location>
        <begin position="334"/>
        <end position="353"/>
    </location>
</feature>
<dbReference type="Gene3D" id="3.90.1750.20">
    <property type="entry name" value="Putative Large Serine Recombinase, Chain B, Domain 2"/>
    <property type="match status" value="1"/>
</dbReference>